<dbReference type="InterPro" id="IPR023828">
    <property type="entry name" value="Peptidase_S8_Ser-AS"/>
</dbReference>
<feature type="active site" description="Charge relay system" evidence="5 6">
    <location>
        <position position="386"/>
    </location>
</feature>
<keyword evidence="3 6" id="KW-0378">Hydrolase</keyword>
<comment type="similarity">
    <text evidence="1 6 7">Belongs to the peptidase S8 family.</text>
</comment>
<evidence type="ECO:0000259" key="10">
    <source>
        <dbReference type="Pfam" id="PF05922"/>
    </source>
</evidence>
<dbReference type="PANTHER" id="PTHR43806">
    <property type="entry name" value="PEPTIDASE S8"/>
    <property type="match status" value="1"/>
</dbReference>
<evidence type="ECO:0000256" key="7">
    <source>
        <dbReference type="RuleBase" id="RU003355"/>
    </source>
</evidence>
<evidence type="ECO:0000256" key="4">
    <source>
        <dbReference type="ARBA" id="ARBA00022825"/>
    </source>
</evidence>
<dbReference type="SUPFAM" id="SSF54897">
    <property type="entry name" value="Protease propeptides/inhibitors"/>
    <property type="match status" value="1"/>
</dbReference>
<evidence type="ECO:0000256" key="5">
    <source>
        <dbReference type="PIRSR" id="PIRSR615500-1"/>
    </source>
</evidence>
<dbReference type="EMBL" id="CP075147">
    <property type="protein sequence ID" value="UTX42418.1"/>
    <property type="molecule type" value="Genomic_DNA"/>
</dbReference>
<dbReference type="PROSITE" id="PS00136">
    <property type="entry name" value="SUBTILASE_ASP"/>
    <property type="match status" value="1"/>
</dbReference>
<evidence type="ECO:0000313" key="11">
    <source>
        <dbReference type="EMBL" id="UTX42418.1"/>
    </source>
</evidence>
<dbReference type="AlphaFoldDB" id="A0A9Q9C8S3"/>
<sequence>MILAIAFLSLALCRERSDYIVMFDQDPSMDKASMSALYSMNILKAQSILEPDESIEIKITNGFVARMTESTAEKMKRHPNVKMVVRDTPVGISGVKVDTPAGTWMGGIVMQRHAPWGLAKIGGSASFARGNYYYPINSGEGVDVYVLDTGVEVSHPEFEGRARWGANFVAGSLDEDEHGHGTHCAGVIGGKNFGISKESSIIAVKVLDKHGSGMTSRLLQGLDFVIKEHERKKDDLYSAAANEYLSSSGSSDIDIEISDPESFSFLRSRVPSVQRLVDTISEKTLEPKTIVNLSVGGLRNRALNFAIEYASRLGIHFSTAAGNDHDDACDFSPGSSKASITTGASTYRDTVAFFSNFGKCVNIFAPGVDILSSWIGGTQKIISGTSMAAPHTTGVMAAYLTYYDYDPQTLKHRIIGDARIVEDKDNNGSNDNALWPFPALFNSNRRKLPMLSMEKLLRRIKNKI</sequence>
<dbReference type="CDD" id="cd04077">
    <property type="entry name" value="Peptidases_S8_PCSK9_ProteinaseK_like"/>
    <property type="match status" value="1"/>
</dbReference>
<feature type="active site" description="Charge relay system" evidence="5 6">
    <location>
        <position position="180"/>
    </location>
</feature>
<dbReference type="Pfam" id="PF05922">
    <property type="entry name" value="Inhibitor_I9"/>
    <property type="match status" value="1"/>
</dbReference>
<feature type="chain" id="PRO_5040279102" evidence="8">
    <location>
        <begin position="18"/>
        <end position="464"/>
    </location>
</feature>
<reference evidence="11" key="1">
    <citation type="submission" date="2021-05" db="EMBL/GenBank/DDBJ databases">
        <title>Encephalitozoon hellem ATCC 50604 Complete Genome.</title>
        <authorList>
            <person name="Mascarenhas dos Santos A.C."/>
            <person name="Julian A.T."/>
            <person name="Pombert J.-F."/>
        </authorList>
    </citation>
    <scope>NUCLEOTIDE SEQUENCE</scope>
    <source>
        <strain evidence="11">ATCC 50604</strain>
    </source>
</reference>
<dbReference type="InterPro" id="IPR000209">
    <property type="entry name" value="Peptidase_S8/S53_dom"/>
</dbReference>
<evidence type="ECO:0000256" key="2">
    <source>
        <dbReference type="ARBA" id="ARBA00022670"/>
    </source>
</evidence>
<dbReference type="InterPro" id="IPR050131">
    <property type="entry name" value="Peptidase_S8_subtilisin-like"/>
</dbReference>
<keyword evidence="4 6" id="KW-0720">Serine protease</keyword>
<dbReference type="PRINTS" id="PR00723">
    <property type="entry name" value="SUBTILISIN"/>
</dbReference>
<dbReference type="PROSITE" id="PS00138">
    <property type="entry name" value="SUBTILASE_SER"/>
    <property type="match status" value="1"/>
</dbReference>
<dbReference type="GO" id="GO:0004252">
    <property type="term" value="F:serine-type endopeptidase activity"/>
    <property type="evidence" value="ECO:0007669"/>
    <property type="project" value="UniProtKB-UniRule"/>
</dbReference>
<dbReference type="GO" id="GO:0006508">
    <property type="term" value="P:proteolysis"/>
    <property type="evidence" value="ECO:0007669"/>
    <property type="project" value="UniProtKB-KW"/>
</dbReference>
<evidence type="ECO:0000256" key="1">
    <source>
        <dbReference type="ARBA" id="ARBA00011073"/>
    </source>
</evidence>
<organism evidence="11 12">
    <name type="scientific">Encephalitozoon hellem</name>
    <name type="common">Microsporidian parasite</name>
    <dbReference type="NCBI Taxonomy" id="27973"/>
    <lineage>
        <taxon>Eukaryota</taxon>
        <taxon>Fungi</taxon>
        <taxon>Fungi incertae sedis</taxon>
        <taxon>Microsporidia</taxon>
        <taxon>Unikaryonidae</taxon>
        <taxon>Encephalitozoon</taxon>
    </lineage>
</organism>
<dbReference type="Pfam" id="PF00082">
    <property type="entry name" value="Peptidase_S8"/>
    <property type="match status" value="1"/>
</dbReference>
<evidence type="ECO:0000256" key="3">
    <source>
        <dbReference type="ARBA" id="ARBA00022801"/>
    </source>
</evidence>
<evidence type="ECO:0000256" key="6">
    <source>
        <dbReference type="PROSITE-ProRule" id="PRU01240"/>
    </source>
</evidence>
<feature type="domain" description="Peptidase S8/S53" evidence="9">
    <location>
        <begin position="139"/>
        <end position="422"/>
    </location>
</feature>
<dbReference type="PROSITE" id="PS51892">
    <property type="entry name" value="SUBTILASE"/>
    <property type="match status" value="1"/>
</dbReference>
<feature type="active site" description="Charge relay system" evidence="5 6">
    <location>
        <position position="148"/>
    </location>
</feature>
<evidence type="ECO:0000256" key="8">
    <source>
        <dbReference type="SAM" id="SignalP"/>
    </source>
</evidence>
<protein>
    <submittedName>
        <fullName evidence="11">Proprotein convertase subtilisin/kexin type 9</fullName>
    </submittedName>
</protein>
<dbReference type="InterPro" id="IPR015500">
    <property type="entry name" value="Peptidase_S8_subtilisin-rel"/>
</dbReference>
<proteinExistence type="inferred from homology"/>
<name>A0A9Q9C8S3_ENCHE</name>
<feature type="domain" description="Inhibitor I9" evidence="10">
    <location>
        <begin position="19"/>
        <end position="90"/>
    </location>
</feature>
<keyword evidence="2 6" id="KW-0645">Protease</keyword>
<dbReference type="InterPro" id="IPR022398">
    <property type="entry name" value="Peptidase_S8_His-AS"/>
</dbReference>
<dbReference type="Proteomes" id="UP001059546">
    <property type="component" value="Chromosome I"/>
</dbReference>
<dbReference type="PROSITE" id="PS00137">
    <property type="entry name" value="SUBTILASE_HIS"/>
    <property type="match status" value="1"/>
</dbReference>
<accession>A0A9Q9C8S3</accession>
<dbReference type="SUPFAM" id="SSF52743">
    <property type="entry name" value="Subtilisin-like"/>
    <property type="match status" value="1"/>
</dbReference>
<dbReference type="InterPro" id="IPR036852">
    <property type="entry name" value="Peptidase_S8/S53_dom_sf"/>
</dbReference>
<gene>
    <name evidence="11" type="ORF">GPU96_01g01220</name>
</gene>
<dbReference type="InterPro" id="IPR023827">
    <property type="entry name" value="Peptidase_S8_Asp-AS"/>
</dbReference>
<evidence type="ECO:0000259" key="9">
    <source>
        <dbReference type="Pfam" id="PF00082"/>
    </source>
</evidence>
<evidence type="ECO:0000313" key="12">
    <source>
        <dbReference type="Proteomes" id="UP001059546"/>
    </source>
</evidence>
<dbReference type="InterPro" id="IPR034193">
    <property type="entry name" value="PCSK9_ProteinaseK-like"/>
</dbReference>
<keyword evidence="8" id="KW-0732">Signal</keyword>
<dbReference type="Gene3D" id="3.40.50.200">
    <property type="entry name" value="Peptidase S8/S53 domain"/>
    <property type="match status" value="1"/>
</dbReference>
<dbReference type="InterPro" id="IPR010259">
    <property type="entry name" value="S8pro/Inhibitor_I9"/>
</dbReference>
<feature type="signal peptide" evidence="8">
    <location>
        <begin position="1"/>
        <end position="17"/>
    </location>
</feature>
<dbReference type="PANTHER" id="PTHR43806:SF11">
    <property type="entry name" value="CEREVISIN-RELATED"/>
    <property type="match status" value="1"/>
</dbReference>
<dbReference type="GO" id="GO:0005615">
    <property type="term" value="C:extracellular space"/>
    <property type="evidence" value="ECO:0007669"/>
    <property type="project" value="TreeGrafter"/>
</dbReference>